<keyword evidence="11 12" id="KW-0742">SOS response</keyword>
<dbReference type="PANTHER" id="PTHR32182">
    <property type="entry name" value="DNA REPLICATION AND REPAIR PROTEIN RECF"/>
    <property type="match status" value="1"/>
</dbReference>
<dbReference type="Proteomes" id="UP000199652">
    <property type="component" value="Unassembled WGS sequence"/>
</dbReference>
<dbReference type="AlphaFoldDB" id="A0A1H3F796"/>
<dbReference type="InterPro" id="IPR018078">
    <property type="entry name" value="DNA-binding_RecF_CS"/>
</dbReference>
<keyword evidence="16" id="KW-1185">Reference proteome</keyword>
<keyword evidence="6 12" id="KW-0547">Nucleotide-binding</keyword>
<evidence type="ECO:0000256" key="11">
    <source>
        <dbReference type="ARBA" id="ARBA00023236"/>
    </source>
</evidence>
<evidence type="ECO:0000256" key="10">
    <source>
        <dbReference type="ARBA" id="ARBA00023204"/>
    </source>
</evidence>
<protein>
    <recommendedName>
        <fullName evidence="3 12">DNA replication and repair protein RecF</fullName>
    </recommendedName>
</protein>
<sequence>MILKSLKLGQFRNYESTSLTFSDHINVIVGPNAQGKTNLLEGIFFLSRGYSHRAVNISELASFGQEAFFIGGEIQRQEIDHRITMAMDHKKKILKVNGKKEGKQEAASRIMSTILFEPEDLRIVKAGPEKRRRFMDEEISGFMPGYGHVLKQYKKVLHQRNALLKEIRYTPSLADTLEPWDAQLIEYGTALMGYRVDYLKQLNKNARKLHHLMSSGAEVLSLYYQNNILADLKEQDSLEQIFRQRVLESRKGDMDRGSTTYGPHVDDLIIHINGMEARKYGSQGQQRTAAISLKLSQIDIYKESTGDYPIVLLDDILSELDETRQERILSLLGRTQAFITCTDASFARRYDHNELNQFQVLDGKIQKWVNGSER</sequence>
<evidence type="ECO:0000313" key="15">
    <source>
        <dbReference type="EMBL" id="SDX86029.1"/>
    </source>
</evidence>
<dbReference type="EMBL" id="FNOU01000009">
    <property type="protein sequence ID" value="SDX86029.1"/>
    <property type="molecule type" value="Genomic_DNA"/>
</dbReference>
<dbReference type="InterPro" id="IPR042174">
    <property type="entry name" value="RecF_2"/>
</dbReference>
<proteinExistence type="inferred from homology"/>
<dbReference type="PROSITE" id="PS00618">
    <property type="entry name" value="RECF_2"/>
    <property type="match status" value="1"/>
</dbReference>
<dbReference type="GO" id="GO:0009432">
    <property type="term" value="P:SOS response"/>
    <property type="evidence" value="ECO:0007669"/>
    <property type="project" value="UniProtKB-UniRule"/>
</dbReference>
<evidence type="ECO:0000256" key="4">
    <source>
        <dbReference type="ARBA" id="ARBA00022490"/>
    </source>
</evidence>
<dbReference type="HAMAP" id="MF_00365">
    <property type="entry name" value="RecF"/>
    <property type="match status" value="1"/>
</dbReference>
<evidence type="ECO:0000256" key="12">
    <source>
        <dbReference type="HAMAP-Rule" id="MF_00365"/>
    </source>
</evidence>
<gene>
    <name evidence="12" type="primary">recF</name>
    <name evidence="15" type="ORF">SAMN04488579_10931</name>
</gene>
<evidence type="ECO:0000256" key="9">
    <source>
        <dbReference type="ARBA" id="ARBA00023125"/>
    </source>
</evidence>
<evidence type="ECO:0000313" key="16">
    <source>
        <dbReference type="Proteomes" id="UP000199652"/>
    </source>
</evidence>
<evidence type="ECO:0000256" key="1">
    <source>
        <dbReference type="ARBA" id="ARBA00004496"/>
    </source>
</evidence>
<evidence type="ECO:0000256" key="5">
    <source>
        <dbReference type="ARBA" id="ARBA00022705"/>
    </source>
</evidence>
<keyword evidence="7 12" id="KW-0227">DNA damage</keyword>
<dbReference type="InterPro" id="IPR001238">
    <property type="entry name" value="DNA-binding_RecF"/>
</dbReference>
<evidence type="ECO:0000256" key="13">
    <source>
        <dbReference type="RuleBase" id="RU000578"/>
    </source>
</evidence>
<keyword evidence="9 12" id="KW-0238">DNA-binding</keyword>
<comment type="subcellular location">
    <subcellularLocation>
        <location evidence="1 12 13">Cytoplasm</location>
    </subcellularLocation>
</comment>
<accession>A0A1H3F796</accession>
<keyword evidence="10 12" id="KW-0234">DNA repair</keyword>
<dbReference type="GO" id="GO:0000731">
    <property type="term" value="P:DNA synthesis involved in DNA repair"/>
    <property type="evidence" value="ECO:0007669"/>
    <property type="project" value="TreeGrafter"/>
</dbReference>
<dbReference type="SUPFAM" id="SSF52540">
    <property type="entry name" value="P-loop containing nucleoside triphosphate hydrolases"/>
    <property type="match status" value="1"/>
</dbReference>
<evidence type="ECO:0000259" key="14">
    <source>
        <dbReference type="Pfam" id="PF02463"/>
    </source>
</evidence>
<comment type="similarity">
    <text evidence="2 12 13">Belongs to the RecF family.</text>
</comment>
<dbReference type="GO" id="GO:0005524">
    <property type="term" value="F:ATP binding"/>
    <property type="evidence" value="ECO:0007669"/>
    <property type="project" value="UniProtKB-UniRule"/>
</dbReference>
<keyword evidence="8 12" id="KW-0067">ATP-binding</keyword>
<name>A0A1H3F796_EUBBA</name>
<evidence type="ECO:0000256" key="2">
    <source>
        <dbReference type="ARBA" id="ARBA00008016"/>
    </source>
</evidence>
<evidence type="ECO:0000256" key="6">
    <source>
        <dbReference type="ARBA" id="ARBA00022741"/>
    </source>
</evidence>
<dbReference type="InterPro" id="IPR003395">
    <property type="entry name" value="RecF/RecN/SMC_N"/>
</dbReference>
<comment type="function">
    <text evidence="12 13">The RecF protein is involved in DNA metabolism; it is required for DNA replication and normal SOS inducibility. RecF binds preferentially to single-stranded, linear DNA. It also seems to bind ATP.</text>
</comment>
<dbReference type="GO" id="GO:0005737">
    <property type="term" value="C:cytoplasm"/>
    <property type="evidence" value="ECO:0007669"/>
    <property type="project" value="UniProtKB-SubCell"/>
</dbReference>
<keyword evidence="4 12" id="KW-0963">Cytoplasm</keyword>
<dbReference type="PANTHER" id="PTHR32182:SF0">
    <property type="entry name" value="DNA REPLICATION AND REPAIR PROTEIN RECF"/>
    <property type="match status" value="1"/>
</dbReference>
<evidence type="ECO:0000256" key="8">
    <source>
        <dbReference type="ARBA" id="ARBA00022840"/>
    </source>
</evidence>
<dbReference type="GO" id="GO:0003697">
    <property type="term" value="F:single-stranded DNA binding"/>
    <property type="evidence" value="ECO:0007669"/>
    <property type="project" value="UniProtKB-UniRule"/>
</dbReference>
<feature type="domain" description="RecF/RecN/SMC N-terminal" evidence="14">
    <location>
        <begin position="3"/>
        <end position="349"/>
    </location>
</feature>
<reference evidence="16" key="1">
    <citation type="submission" date="2016-10" db="EMBL/GenBank/DDBJ databases">
        <authorList>
            <person name="Varghese N."/>
            <person name="Submissions S."/>
        </authorList>
    </citation>
    <scope>NUCLEOTIDE SEQUENCE [LARGE SCALE GENOMIC DNA]</scope>
    <source>
        <strain evidence="16">VPI 5359</strain>
    </source>
</reference>
<dbReference type="GO" id="GO:0006302">
    <property type="term" value="P:double-strand break repair"/>
    <property type="evidence" value="ECO:0007669"/>
    <property type="project" value="TreeGrafter"/>
</dbReference>
<dbReference type="RefSeq" id="WP_090244838.1">
    <property type="nucleotide sequence ID" value="NZ_FNOU01000009.1"/>
</dbReference>
<dbReference type="OrthoDB" id="9803889at2"/>
<dbReference type="Pfam" id="PF02463">
    <property type="entry name" value="SMC_N"/>
    <property type="match status" value="1"/>
</dbReference>
<dbReference type="Gene3D" id="3.40.50.300">
    <property type="entry name" value="P-loop containing nucleotide triphosphate hydrolases"/>
    <property type="match status" value="1"/>
</dbReference>
<evidence type="ECO:0000256" key="7">
    <source>
        <dbReference type="ARBA" id="ARBA00022763"/>
    </source>
</evidence>
<dbReference type="Gene3D" id="1.20.1050.90">
    <property type="entry name" value="RecF/RecN/SMC, N-terminal domain"/>
    <property type="match status" value="1"/>
</dbReference>
<keyword evidence="5 12" id="KW-0235">DNA replication</keyword>
<dbReference type="STRING" id="1528.SAMN04488579_10931"/>
<feature type="binding site" evidence="12">
    <location>
        <begin position="30"/>
        <end position="37"/>
    </location>
    <ligand>
        <name>ATP</name>
        <dbReference type="ChEBI" id="CHEBI:30616"/>
    </ligand>
</feature>
<evidence type="ECO:0000256" key="3">
    <source>
        <dbReference type="ARBA" id="ARBA00020170"/>
    </source>
</evidence>
<organism evidence="15 16">
    <name type="scientific">Eubacterium barkeri</name>
    <name type="common">Clostridium barkeri</name>
    <dbReference type="NCBI Taxonomy" id="1528"/>
    <lineage>
        <taxon>Bacteria</taxon>
        <taxon>Bacillati</taxon>
        <taxon>Bacillota</taxon>
        <taxon>Clostridia</taxon>
        <taxon>Eubacteriales</taxon>
        <taxon>Eubacteriaceae</taxon>
        <taxon>Eubacterium</taxon>
    </lineage>
</organism>
<dbReference type="NCBIfam" id="TIGR00611">
    <property type="entry name" value="recf"/>
    <property type="match status" value="1"/>
</dbReference>
<dbReference type="InterPro" id="IPR027417">
    <property type="entry name" value="P-loop_NTPase"/>
</dbReference>
<dbReference type="GO" id="GO:0006260">
    <property type="term" value="P:DNA replication"/>
    <property type="evidence" value="ECO:0007669"/>
    <property type="project" value="UniProtKB-UniRule"/>
</dbReference>